<dbReference type="EMBL" id="BTGU01000022">
    <property type="protein sequence ID" value="GMN46186.1"/>
    <property type="molecule type" value="Genomic_DNA"/>
</dbReference>
<dbReference type="Proteomes" id="UP001187192">
    <property type="component" value="Unassembled WGS sequence"/>
</dbReference>
<name>A0AA88ALG4_FICCA</name>
<evidence type="ECO:0000313" key="3">
    <source>
        <dbReference type="Proteomes" id="UP001187192"/>
    </source>
</evidence>
<protein>
    <submittedName>
        <fullName evidence="2">Uncharacterized protein</fullName>
    </submittedName>
</protein>
<accession>A0AA88ALG4</accession>
<dbReference type="AlphaFoldDB" id="A0AA88ALG4"/>
<sequence length="151" mass="16166">MADITEVNNMATTAAMTKKNTTPTDLTRGARTSQQLANPPTAVMRPQGTTFAISNSIWVTTTGSIPSISATSTGVSIPALPTYIVPPGMILPQPLYRAPPTEAFNLQQAISDVVSNQVKTMEKHIHQAVGLPATYEDLLDEMDQSPSLKRS</sequence>
<organism evidence="2 3">
    <name type="scientific">Ficus carica</name>
    <name type="common">Common fig</name>
    <dbReference type="NCBI Taxonomy" id="3494"/>
    <lineage>
        <taxon>Eukaryota</taxon>
        <taxon>Viridiplantae</taxon>
        <taxon>Streptophyta</taxon>
        <taxon>Embryophyta</taxon>
        <taxon>Tracheophyta</taxon>
        <taxon>Spermatophyta</taxon>
        <taxon>Magnoliopsida</taxon>
        <taxon>eudicotyledons</taxon>
        <taxon>Gunneridae</taxon>
        <taxon>Pentapetalae</taxon>
        <taxon>rosids</taxon>
        <taxon>fabids</taxon>
        <taxon>Rosales</taxon>
        <taxon>Moraceae</taxon>
        <taxon>Ficeae</taxon>
        <taxon>Ficus</taxon>
    </lineage>
</organism>
<keyword evidence="3" id="KW-1185">Reference proteome</keyword>
<feature type="region of interest" description="Disordered" evidence="1">
    <location>
        <begin position="13"/>
        <end position="43"/>
    </location>
</feature>
<proteinExistence type="predicted"/>
<reference evidence="2" key="1">
    <citation type="submission" date="2023-07" db="EMBL/GenBank/DDBJ databases">
        <title>draft genome sequence of fig (Ficus carica).</title>
        <authorList>
            <person name="Takahashi T."/>
            <person name="Nishimura K."/>
        </authorList>
    </citation>
    <scope>NUCLEOTIDE SEQUENCE</scope>
</reference>
<comment type="caution">
    <text evidence="2">The sequence shown here is derived from an EMBL/GenBank/DDBJ whole genome shotgun (WGS) entry which is preliminary data.</text>
</comment>
<feature type="compositionally biased region" description="Low complexity" evidence="1">
    <location>
        <begin position="13"/>
        <end position="22"/>
    </location>
</feature>
<evidence type="ECO:0000313" key="2">
    <source>
        <dbReference type="EMBL" id="GMN46186.1"/>
    </source>
</evidence>
<evidence type="ECO:0000256" key="1">
    <source>
        <dbReference type="SAM" id="MobiDB-lite"/>
    </source>
</evidence>
<gene>
    <name evidence="2" type="ORF">TIFTF001_015369</name>
</gene>